<feature type="region of interest" description="Disordered" evidence="1">
    <location>
        <begin position="1"/>
        <end position="68"/>
    </location>
</feature>
<reference evidence="2" key="1">
    <citation type="submission" date="2020-02" db="EMBL/GenBank/DDBJ databases">
        <authorList>
            <person name="Meier V. D."/>
        </authorList>
    </citation>
    <scope>NUCLEOTIDE SEQUENCE</scope>
    <source>
        <strain evidence="2">AVDCRST_MAG02</strain>
    </source>
</reference>
<name>A0A6J4RAI7_9ACTN</name>
<feature type="compositionally biased region" description="Basic residues" evidence="1">
    <location>
        <begin position="19"/>
        <end position="36"/>
    </location>
</feature>
<protein>
    <submittedName>
        <fullName evidence="2">Uncharacterized protein</fullName>
    </submittedName>
</protein>
<organism evidence="2">
    <name type="scientific">uncultured Rubrobacteraceae bacterium</name>
    <dbReference type="NCBI Taxonomy" id="349277"/>
    <lineage>
        <taxon>Bacteria</taxon>
        <taxon>Bacillati</taxon>
        <taxon>Actinomycetota</taxon>
        <taxon>Rubrobacteria</taxon>
        <taxon>Rubrobacterales</taxon>
        <taxon>Rubrobacteraceae</taxon>
        <taxon>environmental samples</taxon>
    </lineage>
</organism>
<feature type="non-terminal residue" evidence="2">
    <location>
        <position position="112"/>
    </location>
</feature>
<dbReference type="EMBL" id="CADCVH010000101">
    <property type="protein sequence ID" value="CAA9468803.1"/>
    <property type="molecule type" value="Genomic_DNA"/>
</dbReference>
<feature type="compositionally biased region" description="Basic and acidic residues" evidence="1">
    <location>
        <begin position="1"/>
        <end position="18"/>
    </location>
</feature>
<sequence length="112" mass="12665">ERPEALSRPESQGREPRSRRGRAPRRCSRRCAHRRGPSGAGGVQAGPLGFPLSDTKGARRRRPPLPGQAELLPRLHVPIRPYRGRVARLPHQRLLPVRRRVGGRSKERRRGV</sequence>
<evidence type="ECO:0000313" key="2">
    <source>
        <dbReference type="EMBL" id="CAA9468803.1"/>
    </source>
</evidence>
<proteinExistence type="predicted"/>
<dbReference type="AlphaFoldDB" id="A0A6J4RAI7"/>
<feature type="non-terminal residue" evidence="2">
    <location>
        <position position="1"/>
    </location>
</feature>
<gene>
    <name evidence="2" type="ORF">AVDCRST_MAG02-3455</name>
</gene>
<evidence type="ECO:0000256" key="1">
    <source>
        <dbReference type="SAM" id="MobiDB-lite"/>
    </source>
</evidence>
<accession>A0A6J4RAI7</accession>